<accession>A0A1I8PAX9</accession>
<feature type="domain" description="C-type lectin" evidence="3">
    <location>
        <begin position="35"/>
        <end position="150"/>
    </location>
</feature>
<dbReference type="VEuPathDB" id="VectorBase:SCAU006424"/>
<evidence type="ECO:0000256" key="2">
    <source>
        <dbReference type="SAM" id="SignalP"/>
    </source>
</evidence>
<dbReference type="InterPro" id="IPR016186">
    <property type="entry name" value="C-type_lectin-like/link_sf"/>
</dbReference>
<dbReference type="EnsemblMetazoa" id="SCAU006424-RB">
    <property type="protein sequence ID" value="SCAU006424-PB"/>
    <property type="gene ID" value="SCAU006424"/>
</dbReference>
<dbReference type="Pfam" id="PF00059">
    <property type="entry name" value="Lectin_C"/>
    <property type="match status" value="1"/>
</dbReference>
<dbReference type="InterPro" id="IPR016187">
    <property type="entry name" value="CTDL_fold"/>
</dbReference>
<dbReference type="Gene3D" id="3.10.100.10">
    <property type="entry name" value="Mannose-Binding Protein A, subunit A"/>
    <property type="match status" value="1"/>
</dbReference>
<reference evidence="4" key="2">
    <citation type="submission" date="2020-05" db="UniProtKB">
        <authorList>
            <consortium name="EnsemblMetazoa"/>
        </authorList>
    </citation>
    <scope>IDENTIFICATION</scope>
    <source>
        <strain evidence="4">USDA</strain>
    </source>
</reference>
<name>A0A1I8PAX9_STOCA</name>
<evidence type="ECO:0000313" key="4">
    <source>
        <dbReference type="EnsemblMetazoa" id="SCAU006424-PA"/>
    </source>
</evidence>
<protein>
    <recommendedName>
        <fullName evidence="3">C-type lectin domain-containing protein</fullName>
    </recommendedName>
</protein>
<keyword evidence="2" id="KW-0732">Signal</keyword>
<dbReference type="AlphaFoldDB" id="A0A1I8PAX9"/>
<dbReference type="InterPro" id="IPR001304">
    <property type="entry name" value="C-type_lectin-like"/>
</dbReference>
<dbReference type="KEGG" id="scac:106096341"/>
<dbReference type="Proteomes" id="UP000095300">
    <property type="component" value="Unassembled WGS sequence"/>
</dbReference>
<dbReference type="PANTHER" id="PTHR22803">
    <property type="entry name" value="MANNOSE, PHOSPHOLIPASE, LECTIN RECEPTOR RELATED"/>
    <property type="match status" value="1"/>
</dbReference>
<organism evidence="4 5">
    <name type="scientific">Stomoxys calcitrans</name>
    <name type="common">Stable fly</name>
    <name type="synonym">Conops calcitrans</name>
    <dbReference type="NCBI Taxonomy" id="35570"/>
    <lineage>
        <taxon>Eukaryota</taxon>
        <taxon>Metazoa</taxon>
        <taxon>Ecdysozoa</taxon>
        <taxon>Arthropoda</taxon>
        <taxon>Hexapoda</taxon>
        <taxon>Insecta</taxon>
        <taxon>Pterygota</taxon>
        <taxon>Neoptera</taxon>
        <taxon>Endopterygota</taxon>
        <taxon>Diptera</taxon>
        <taxon>Brachycera</taxon>
        <taxon>Muscomorpha</taxon>
        <taxon>Muscoidea</taxon>
        <taxon>Muscidae</taxon>
        <taxon>Stomoxys</taxon>
    </lineage>
</organism>
<dbReference type="SUPFAM" id="SSF56436">
    <property type="entry name" value="C-type lectin-like"/>
    <property type="match status" value="1"/>
</dbReference>
<evidence type="ECO:0000259" key="3">
    <source>
        <dbReference type="PROSITE" id="PS50041"/>
    </source>
</evidence>
<gene>
    <name evidence="4" type="primary">106096341</name>
</gene>
<dbReference type="EnsemblMetazoa" id="SCAU006424-RA">
    <property type="protein sequence ID" value="SCAU006424-PA"/>
    <property type="gene ID" value="SCAU006424"/>
</dbReference>
<reference evidence="5" key="1">
    <citation type="submission" date="2015-05" db="EMBL/GenBank/DDBJ databases">
        <authorList>
            <person name="Wilson R.K."/>
            <person name="Warren W.C."/>
            <person name="Olafson P."/>
        </authorList>
    </citation>
    <scope>NUCLEOTIDE SEQUENCE [LARGE SCALE GENOMIC DNA]</scope>
    <source>
        <strain evidence="5">USDA</strain>
    </source>
</reference>
<dbReference type="SMART" id="SM00034">
    <property type="entry name" value="CLECT"/>
    <property type="match status" value="1"/>
</dbReference>
<dbReference type="STRING" id="35570.A0A1I8PAX9"/>
<keyword evidence="5" id="KW-1185">Reference proteome</keyword>
<proteinExistence type="predicted"/>
<feature type="signal peptide" evidence="2">
    <location>
        <begin position="1"/>
        <end position="22"/>
    </location>
</feature>
<evidence type="ECO:0000313" key="5">
    <source>
        <dbReference type="Proteomes" id="UP000095300"/>
    </source>
</evidence>
<sequence>MNHKGVYLAVFAIFLVLPFGKAGEFYKTEDGTPLYIESELKFNWDQANEECAQRKMALVTVNSESRKLQLQPVIESLKLTDHLGFWMGAHKNEAGDSFEWVNNHQLFDYTNWQAGEPNNALQLEHCGMFYTGTLKWNDFICSRYLGFICEGKPNASEEEEEEDLEPEALIKDDYFSSKLQDELNAVVEATAALKSKYLLVSGMIATDTLASKLENPLRKVIEELNSILQEQNVDELQEEQKSKQTLEMQLRLYQKELQQLKETRDRRLRKTQYELYSLSKLYEKMDKELDKKDEEIQTLRQNHDQQMMEQQTDLKTLKRIVQEQSLQLQQHDNILKSSLTAACDCESNDILNEINEDLNNVQRKQNQLYSLLKKPSRVPEQMSMNDMSEDSYMSNSIYSPFPSNYVKINQDKLKAMKRTKDMLANPLYTIVMNYYDGQNQPFRQL</sequence>
<keyword evidence="1" id="KW-0175">Coiled coil</keyword>
<dbReference type="InterPro" id="IPR050111">
    <property type="entry name" value="C-type_lectin/snaclec_domain"/>
</dbReference>
<evidence type="ECO:0000256" key="1">
    <source>
        <dbReference type="SAM" id="Coils"/>
    </source>
</evidence>
<dbReference type="CDD" id="cd00037">
    <property type="entry name" value="CLECT"/>
    <property type="match status" value="1"/>
</dbReference>
<dbReference type="OrthoDB" id="6340082at2759"/>
<dbReference type="PROSITE" id="PS50041">
    <property type="entry name" value="C_TYPE_LECTIN_2"/>
    <property type="match status" value="1"/>
</dbReference>
<feature type="chain" id="PRO_5014271757" description="C-type lectin domain-containing protein" evidence="2">
    <location>
        <begin position="23"/>
        <end position="445"/>
    </location>
</feature>
<feature type="coiled-coil region" evidence="1">
    <location>
        <begin position="236"/>
        <end position="309"/>
    </location>
</feature>